<feature type="region of interest" description="Disordered" evidence="1">
    <location>
        <begin position="27"/>
        <end position="93"/>
    </location>
</feature>
<dbReference type="SUPFAM" id="SSF52047">
    <property type="entry name" value="RNI-like"/>
    <property type="match status" value="1"/>
</dbReference>
<gene>
    <name evidence="2" type="ORF">SISSUDRAFT_1056776</name>
</gene>
<dbReference type="InterPro" id="IPR032675">
    <property type="entry name" value="LRR_dom_sf"/>
</dbReference>
<evidence type="ECO:0000256" key="1">
    <source>
        <dbReference type="SAM" id="MobiDB-lite"/>
    </source>
</evidence>
<organism evidence="2 3">
    <name type="scientific">Sistotremastrum suecicum HHB10207 ss-3</name>
    <dbReference type="NCBI Taxonomy" id="1314776"/>
    <lineage>
        <taxon>Eukaryota</taxon>
        <taxon>Fungi</taxon>
        <taxon>Dikarya</taxon>
        <taxon>Basidiomycota</taxon>
        <taxon>Agaricomycotina</taxon>
        <taxon>Agaricomycetes</taxon>
        <taxon>Sistotremastrales</taxon>
        <taxon>Sistotremastraceae</taxon>
        <taxon>Sistotremastrum</taxon>
    </lineage>
</organism>
<feature type="compositionally biased region" description="Acidic residues" evidence="1">
    <location>
        <begin position="27"/>
        <end position="69"/>
    </location>
</feature>
<dbReference type="EMBL" id="KV428004">
    <property type="protein sequence ID" value="KZT44422.1"/>
    <property type="molecule type" value="Genomic_DNA"/>
</dbReference>
<proteinExistence type="predicted"/>
<dbReference type="OrthoDB" id="3341212at2759"/>
<feature type="compositionally biased region" description="Polar residues" evidence="1">
    <location>
        <begin position="70"/>
        <end position="87"/>
    </location>
</feature>
<evidence type="ECO:0000313" key="2">
    <source>
        <dbReference type="EMBL" id="KZT44422.1"/>
    </source>
</evidence>
<dbReference type="Proteomes" id="UP000076798">
    <property type="component" value="Unassembled WGS sequence"/>
</dbReference>
<dbReference type="Gene3D" id="3.80.10.10">
    <property type="entry name" value="Ribonuclease Inhibitor"/>
    <property type="match status" value="1"/>
</dbReference>
<reference evidence="2 3" key="1">
    <citation type="journal article" date="2016" name="Mol. Biol. Evol.">
        <title>Comparative Genomics of Early-Diverging Mushroom-Forming Fungi Provides Insights into the Origins of Lignocellulose Decay Capabilities.</title>
        <authorList>
            <person name="Nagy L.G."/>
            <person name="Riley R."/>
            <person name="Tritt A."/>
            <person name="Adam C."/>
            <person name="Daum C."/>
            <person name="Floudas D."/>
            <person name="Sun H."/>
            <person name="Yadav J.S."/>
            <person name="Pangilinan J."/>
            <person name="Larsson K.H."/>
            <person name="Matsuura K."/>
            <person name="Barry K."/>
            <person name="Labutti K."/>
            <person name="Kuo R."/>
            <person name="Ohm R.A."/>
            <person name="Bhattacharya S.S."/>
            <person name="Shirouzu T."/>
            <person name="Yoshinaga Y."/>
            <person name="Martin F.M."/>
            <person name="Grigoriev I.V."/>
            <person name="Hibbett D.S."/>
        </authorList>
    </citation>
    <scope>NUCLEOTIDE SEQUENCE [LARGE SCALE GENOMIC DNA]</scope>
    <source>
        <strain evidence="2 3">HHB10207 ss-3</strain>
    </source>
</reference>
<dbReference type="STRING" id="1314776.A0A166J6L4"/>
<name>A0A166J6L4_9AGAM</name>
<keyword evidence="3" id="KW-1185">Reference proteome</keyword>
<evidence type="ECO:0000313" key="3">
    <source>
        <dbReference type="Proteomes" id="UP000076798"/>
    </source>
</evidence>
<accession>A0A166J6L4</accession>
<dbReference type="AlphaFoldDB" id="A0A166J6L4"/>
<protein>
    <submittedName>
        <fullName evidence="2">Uncharacterized protein</fullName>
    </submittedName>
</protein>
<sequence length="540" mass="61356">MARPVPPIHSLPPELLSYIFHIGTEAEREEEEGAWTDDEDDEDNYNSDIDVDIDDSGSENDQDYTDSDFTDSQPESNVLTRRSSSNATDDDERSLDFPTLVSHVCSRWRQIALDAPTLWTYLDFADGPPFTKSRAWIERSKGSDLDIEINLTSEVKHDVIGEELIEETIESLPEDLQKILELIIPHTLRWRTFVFTVSQLDLLTLCLTALKDAGPAPRLKVLEMYESDTTLDFEAEEMPLLYPEPHLIFDGIAPMLNVVALSGVHLPWDDCTFIQGLTELDLSLHYEQLRPSWTTFSRMIKSSPQLKLLTLSSSGPSETEVWPEDDILIMPNLKTLIFTFMPTEYASHLIKHFQASCLEQLELDIEDGDATDFLKFLCEPQRHLIENVKRLKISGMDCRPPAIRALYSSIQDLESLHLNLDYANEEFLFCLHPDHNPGESPLAPNLKILSIVGASPREIREFLEARIAAGLRLDELRVGQQALSEDELDIDEDAGDLEWLKTHVDKFSLFESSDVEDLSDLDSDEEEDFAMQILDDGDLI</sequence>